<dbReference type="InterPro" id="IPR003660">
    <property type="entry name" value="HAMP_dom"/>
</dbReference>
<gene>
    <name evidence="10" type="primary">zraS_14</name>
    <name evidence="10" type="ORF">GALL_154240</name>
</gene>
<dbReference type="EC" id="2.7.13.3" evidence="2"/>
<dbReference type="InterPro" id="IPR003661">
    <property type="entry name" value="HisK_dim/P_dom"/>
</dbReference>
<keyword evidence="5" id="KW-0418">Kinase</keyword>
<evidence type="ECO:0000256" key="7">
    <source>
        <dbReference type="SAM" id="Phobius"/>
    </source>
</evidence>
<dbReference type="PROSITE" id="PS50885">
    <property type="entry name" value="HAMP"/>
    <property type="match status" value="1"/>
</dbReference>
<dbReference type="InterPro" id="IPR036890">
    <property type="entry name" value="HATPase_C_sf"/>
</dbReference>
<accession>A0A1J5S226</accession>
<dbReference type="SUPFAM" id="SSF55874">
    <property type="entry name" value="ATPase domain of HSP90 chaperone/DNA topoisomerase II/histidine kinase"/>
    <property type="match status" value="1"/>
</dbReference>
<keyword evidence="7" id="KW-0472">Membrane</keyword>
<evidence type="ECO:0000259" key="9">
    <source>
        <dbReference type="PROSITE" id="PS50885"/>
    </source>
</evidence>
<dbReference type="PROSITE" id="PS50109">
    <property type="entry name" value="HIS_KIN"/>
    <property type="match status" value="1"/>
</dbReference>
<dbReference type="SUPFAM" id="SSF58104">
    <property type="entry name" value="Methyl-accepting chemotaxis protein (MCP) signaling domain"/>
    <property type="match status" value="1"/>
</dbReference>
<comment type="caution">
    <text evidence="10">The sequence shown here is derived from an EMBL/GenBank/DDBJ whole genome shotgun (WGS) entry which is preliminary data.</text>
</comment>
<evidence type="ECO:0000256" key="1">
    <source>
        <dbReference type="ARBA" id="ARBA00000085"/>
    </source>
</evidence>
<dbReference type="SUPFAM" id="SSF158472">
    <property type="entry name" value="HAMP domain-like"/>
    <property type="match status" value="1"/>
</dbReference>
<keyword evidence="4 10" id="KW-0808">Transferase</keyword>
<feature type="coiled-coil region" evidence="6">
    <location>
        <begin position="344"/>
        <end position="375"/>
    </location>
</feature>
<organism evidence="10">
    <name type="scientific">mine drainage metagenome</name>
    <dbReference type="NCBI Taxonomy" id="410659"/>
    <lineage>
        <taxon>unclassified sequences</taxon>
        <taxon>metagenomes</taxon>
        <taxon>ecological metagenomes</taxon>
    </lineage>
</organism>
<dbReference type="SMART" id="SM00387">
    <property type="entry name" value="HATPase_c"/>
    <property type="match status" value="1"/>
</dbReference>
<reference evidence="10" key="1">
    <citation type="submission" date="2016-10" db="EMBL/GenBank/DDBJ databases">
        <title>Sequence of Gallionella enrichment culture.</title>
        <authorList>
            <person name="Poehlein A."/>
            <person name="Muehling M."/>
            <person name="Daniel R."/>
        </authorList>
    </citation>
    <scope>NUCLEOTIDE SEQUENCE</scope>
</reference>
<keyword evidence="6" id="KW-0175">Coiled coil</keyword>
<evidence type="ECO:0000313" key="10">
    <source>
        <dbReference type="EMBL" id="OIR02473.1"/>
    </source>
</evidence>
<evidence type="ECO:0000256" key="2">
    <source>
        <dbReference type="ARBA" id="ARBA00012438"/>
    </source>
</evidence>
<dbReference type="CDD" id="cd06225">
    <property type="entry name" value="HAMP"/>
    <property type="match status" value="1"/>
</dbReference>
<protein>
    <recommendedName>
        <fullName evidence="2">histidine kinase</fullName>
        <ecNumber evidence="2">2.7.13.3</ecNumber>
    </recommendedName>
</protein>
<dbReference type="PRINTS" id="PR00344">
    <property type="entry name" value="BCTRLSENSOR"/>
</dbReference>
<dbReference type="InterPro" id="IPR004358">
    <property type="entry name" value="Sig_transdc_His_kin-like_C"/>
</dbReference>
<dbReference type="Pfam" id="PF02518">
    <property type="entry name" value="HATPase_c"/>
    <property type="match status" value="1"/>
</dbReference>
<name>A0A1J5S226_9ZZZZ</name>
<keyword evidence="3" id="KW-0597">Phosphoprotein</keyword>
<feature type="transmembrane region" description="Helical" evidence="7">
    <location>
        <begin position="14"/>
        <end position="34"/>
    </location>
</feature>
<evidence type="ECO:0000256" key="3">
    <source>
        <dbReference type="ARBA" id="ARBA00022553"/>
    </source>
</evidence>
<dbReference type="InterPro" id="IPR003594">
    <property type="entry name" value="HATPase_dom"/>
</dbReference>
<evidence type="ECO:0000256" key="6">
    <source>
        <dbReference type="SAM" id="Coils"/>
    </source>
</evidence>
<dbReference type="SMART" id="SM00388">
    <property type="entry name" value="HisKA"/>
    <property type="match status" value="1"/>
</dbReference>
<keyword evidence="7" id="KW-1133">Transmembrane helix</keyword>
<dbReference type="AlphaFoldDB" id="A0A1J5S226"/>
<evidence type="ECO:0000256" key="5">
    <source>
        <dbReference type="ARBA" id="ARBA00022777"/>
    </source>
</evidence>
<keyword evidence="7" id="KW-0812">Transmembrane</keyword>
<feature type="domain" description="HAMP" evidence="9">
    <location>
        <begin position="296"/>
        <end position="349"/>
    </location>
</feature>
<comment type="catalytic activity">
    <reaction evidence="1">
        <text>ATP + protein L-histidine = ADP + protein N-phospho-L-histidine.</text>
        <dbReference type="EC" id="2.7.13.3"/>
    </reaction>
</comment>
<feature type="transmembrane region" description="Helical" evidence="7">
    <location>
        <begin position="272"/>
        <end position="294"/>
    </location>
</feature>
<dbReference type="PANTHER" id="PTHR43065:SF50">
    <property type="entry name" value="HISTIDINE KINASE"/>
    <property type="match status" value="1"/>
</dbReference>
<feature type="domain" description="Histidine kinase" evidence="8">
    <location>
        <begin position="412"/>
        <end position="652"/>
    </location>
</feature>
<dbReference type="PANTHER" id="PTHR43065">
    <property type="entry name" value="SENSOR HISTIDINE KINASE"/>
    <property type="match status" value="1"/>
</dbReference>
<dbReference type="Gene3D" id="6.10.340.10">
    <property type="match status" value="1"/>
</dbReference>
<dbReference type="EMBL" id="MLJW01000074">
    <property type="protein sequence ID" value="OIR02473.1"/>
    <property type="molecule type" value="Genomic_DNA"/>
</dbReference>
<dbReference type="InterPro" id="IPR005467">
    <property type="entry name" value="His_kinase_dom"/>
</dbReference>
<proteinExistence type="predicted"/>
<evidence type="ECO:0000256" key="4">
    <source>
        <dbReference type="ARBA" id="ARBA00022679"/>
    </source>
</evidence>
<dbReference type="GO" id="GO:0000155">
    <property type="term" value="F:phosphorelay sensor kinase activity"/>
    <property type="evidence" value="ECO:0007669"/>
    <property type="project" value="InterPro"/>
</dbReference>
<evidence type="ECO:0000259" key="8">
    <source>
        <dbReference type="PROSITE" id="PS50109"/>
    </source>
</evidence>
<sequence>MIQNWLTHSIGRKLLASFVSIFLVTYLLTAGFVFTSVRSSMTNAEAEALANIANQKVELISARLQGLGTNMHAWAQLEVMNDLISGDIDKRVARTLVNLKAQYALSGDIYAFDAQDKLLATSESRSISKNLPAIWINKSAEAVFIDKHPNPLGGGNIVAMSVNMSASFSHDFKIGTLVVTLPWSTIEKLLTDDKHQTLVFKDELPVLFFDSTNKVHVQSDEMYTLFKRSSEVTIASSEYVAGYSEAYHPPLKDWHVAVLKDASLAYQPIHMVAYKLAILGLILSIPFVLSVRWLSRKLTKPIESLTRVVSGITSSGDLSKRASIDTKDELGTLALAFNSMAENLQRSSQEREKFVAELETLNRTLEQRVNERTQALGSANKELTGAIDSLKAAQSQLVQSEKMVSLGQLVAGVAHELNNPIGFIYANFPHLEEYTNELLALIDELRQLPMNDEQKAVAEKKIKAIDLEFIKEDTLKIIRSGKSGASRIKEIVSSLRSFSRLDEAELKSVVLEDGINDTLAILNHHIRNRVEVIKDYQLNQPVLCRAGQINQVFMNILYNAIQAIDGTGSLHIATRREGEFAVVSVADSGKGISPEIISKIFDPFFTTKKVGEGTGLGLSISYGIVESHGGRIDVASEVGKGTKFMIYILMNPERN</sequence>
<dbReference type="Gene3D" id="1.10.287.130">
    <property type="match status" value="1"/>
</dbReference>
<dbReference type="Gene3D" id="3.30.565.10">
    <property type="entry name" value="Histidine kinase-like ATPase, C-terminal domain"/>
    <property type="match status" value="1"/>
</dbReference>
<dbReference type="SMART" id="SM00304">
    <property type="entry name" value="HAMP"/>
    <property type="match status" value="1"/>
</dbReference>
<dbReference type="CDD" id="cd00082">
    <property type="entry name" value="HisKA"/>
    <property type="match status" value="1"/>
</dbReference>
<dbReference type="Pfam" id="PF00672">
    <property type="entry name" value="HAMP"/>
    <property type="match status" value="1"/>
</dbReference>
<dbReference type="GO" id="GO:0016020">
    <property type="term" value="C:membrane"/>
    <property type="evidence" value="ECO:0007669"/>
    <property type="project" value="InterPro"/>
</dbReference>